<organism evidence="2 3">
    <name type="scientific">Alkalicaulis satelles</name>
    <dbReference type="NCBI Taxonomy" id="2609175"/>
    <lineage>
        <taxon>Bacteria</taxon>
        <taxon>Pseudomonadati</taxon>
        <taxon>Pseudomonadota</taxon>
        <taxon>Alphaproteobacteria</taxon>
        <taxon>Maricaulales</taxon>
        <taxon>Maricaulaceae</taxon>
        <taxon>Alkalicaulis</taxon>
    </lineage>
</organism>
<gene>
    <name evidence="2" type="ORF">F1654_02685</name>
</gene>
<keyword evidence="1" id="KW-0472">Membrane</keyword>
<reference evidence="2 3" key="1">
    <citation type="submission" date="2019-09" db="EMBL/GenBank/DDBJ databases">
        <authorList>
            <person name="Kevbrin V."/>
            <person name="Grouzdev D.S."/>
        </authorList>
    </citation>
    <scope>NUCLEOTIDE SEQUENCE [LARGE SCALE GENOMIC DNA]</scope>
    <source>
        <strain evidence="2 3">G-192</strain>
    </source>
</reference>
<dbReference type="RefSeq" id="WP_150021953.1">
    <property type="nucleotide sequence ID" value="NZ_VWOJ01000001.1"/>
</dbReference>
<evidence type="ECO:0000313" key="2">
    <source>
        <dbReference type="EMBL" id="KAA5804922.1"/>
    </source>
</evidence>
<name>A0A5M6ZJD0_9PROT</name>
<comment type="caution">
    <text evidence="2">The sequence shown here is derived from an EMBL/GenBank/DDBJ whole genome shotgun (WGS) entry which is preliminary data.</text>
</comment>
<accession>A0A5M6ZJD0</accession>
<keyword evidence="1" id="KW-0812">Transmembrane</keyword>
<protein>
    <submittedName>
        <fullName evidence="2">Uncharacterized protein</fullName>
    </submittedName>
</protein>
<dbReference type="AlphaFoldDB" id="A0A5M6ZJD0"/>
<feature type="transmembrane region" description="Helical" evidence="1">
    <location>
        <begin position="34"/>
        <end position="52"/>
    </location>
</feature>
<evidence type="ECO:0000313" key="3">
    <source>
        <dbReference type="Proteomes" id="UP000325122"/>
    </source>
</evidence>
<keyword evidence="1" id="KW-1133">Transmembrane helix</keyword>
<evidence type="ECO:0000256" key="1">
    <source>
        <dbReference type="SAM" id="Phobius"/>
    </source>
</evidence>
<keyword evidence="3" id="KW-1185">Reference proteome</keyword>
<dbReference type="EMBL" id="VWOJ01000001">
    <property type="protein sequence ID" value="KAA5804922.1"/>
    <property type="molecule type" value="Genomic_DNA"/>
</dbReference>
<proteinExistence type="predicted"/>
<dbReference type="Proteomes" id="UP000325122">
    <property type="component" value="Unassembled WGS sequence"/>
</dbReference>
<sequence>MMAPHAQLFRDAFHALSLGCFGFAMFGQPDDWVAVGYIMLGVVLHAGAHAVVRLSAMIERNRAHAGGSS</sequence>